<name>A0A0W0STL2_9GAMM</name>
<proteinExistence type="predicted"/>
<evidence type="ECO:0000313" key="3">
    <source>
        <dbReference type="Proteomes" id="UP000054742"/>
    </source>
</evidence>
<reference evidence="2 3" key="1">
    <citation type="submission" date="2015-11" db="EMBL/GenBank/DDBJ databases">
        <title>Genomic analysis of 38 Legionella species identifies large and diverse effector repertoires.</title>
        <authorList>
            <person name="Burstein D."/>
            <person name="Amaro F."/>
            <person name="Zusman T."/>
            <person name="Lifshitz Z."/>
            <person name="Cohen O."/>
            <person name="Gilbert J.A."/>
            <person name="Pupko T."/>
            <person name="Shuman H.A."/>
            <person name="Segal G."/>
        </authorList>
    </citation>
    <scope>NUCLEOTIDE SEQUENCE [LARGE SCALE GENOMIC DNA]</scope>
    <source>
        <strain evidence="2 3">ATCC 43878</strain>
    </source>
</reference>
<comment type="caution">
    <text evidence="2">The sequence shown here is derived from an EMBL/GenBank/DDBJ whole genome shotgun (WGS) entry which is preliminary data.</text>
</comment>
<dbReference type="RefSeq" id="WP_058440755.1">
    <property type="nucleotide sequence ID" value="NZ_CAAAHU010000007.1"/>
</dbReference>
<sequence>MSKAQKEKLQSIVAKNANLEEANKEEKTITMASNHSTFFASVAQKSEEKEVAPSFEVKGNSGL</sequence>
<accession>A0A0W0STL2</accession>
<gene>
    <name evidence="2" type="ORF">Lbru_0672</name>
</gene>
<organism evidence="2 3">
    <name type="scientific">Legionella brunensis</name>
    <dbReference type="NCBI Taxonomy" id="29422"/>
    <lineage>
        <taxon>Bacteria</taxon>
        <taxon>Pseudomonadati</taxon>
        <taxon>Pseudomonadota</taxon>
        <taxon>Gammaproteobacteria</taxon>
        <taxon>Legionellales</taxon>
        <taxon>Legionellaceae</taxon>
        <taxon>Legionella</taxon>
    </lineage>
</organism>
<evidence type="ECO:0000313" key="2">
    <source>
        <dbReference type="EMBL" id="KTC86731.1"/>
    </source>
</evidence>
<protein>
    <submittedName>
        <fullName evidence="2">Uncharacterized protein</fullName>
    </submittedName>
</protein>
<dbReference type="EMBL" id="LNXV01000004">
    <property type="protein sequence ID" value="KTC86731.1"/>
    <property type="molecule type" value="Genomic_DNA"/>
</dbReference>
<dbReference type="PATRIC" id="fig|29422.6.peg.703"/>
<dbReference type="Proteomes" id="UP000054742">
    <property type="component" value="Unassembled WGS sequence"/>
</dbReference>
<dbReference type="AlphaFoldDB" id="A0A0W0STL2"/>
<feature type="region of interest" description="Disordered" evidence="1">
    <location>
        <begin position="44"/>
        <end position="63"/>
    </location>
</feature>
<evidence type="ECO:0000256" key="1">
    <source>
        <dbReference type="SAM" id="MobiDB-lite"/>
    </source>
</evidence>
<keyword evidence="3" id="KW-1185">Reference proteome</keyword>